<dbReference type="AlphaFoldDB" id="A0A0K1YBQ7"/>
<organism evidence="1">
    <name type="scientific">uncultured haloarchaeon</name>
    <dbReference type="NCBI Taxonomy" id="160804"/>
    <lineage>
        <taxon>Archaea</taxon>
        <taxon>Methanobacteriati</taxon>
        <taxon>Methanobacteriota</taxon>
        <taxon>Stenosarchaea group</taxon>
        <taxon>Halobacteria</taxon>
        <taxon>Halobacteriales</taxon>
        <taxon>Halobacteriaceae</taxon>
        <taxon>environmental samples</taxon>
    </lineage>
</organism>
<evidence type="ECO:0000313" key="1">
    <source>
        <dbReference type="EMBL" id="AKY04363.1"/>
    </source>
</evidence>
<accession>A0A0K1YBQ7</accession>
<name>A0A0K1YBQ7_9EURY</name>
<proteinExistence type="predicted"/>
<dbReference type="EMBL" id="KT322179">
    <property type="protein sequence ID" value="AKY04363.1"/>
    <property type="molecule type" value="Genomic_DNA"/>
</dbReference>
<protein>
    <submittedName>
        <fullName evidence="1">Uncharacterized protein</fullName>
    </submittedName>
</protein>
<reference evidence="1" key="1">
    <citation type="journal article" date="2015" name="BMC Genomics">
        <title>Diversity of the cell-wall associated genomic island of the archaeon Haloquadratum walsbyi.</title>
        <authorList>
            <person name="Martin-Cuadrado A.B."/>
            <person name="Pasic L."/>
            <person name="Rodriguez-Valera F."/>
        </authorList>
    </citation>
    <scope>NUCLEOTIDE SEQUENCE</scope>
</reference>
<sequence length="90" mass="10064">MHGPTICVNQPVLPRGLKNLPSLMPAVCREDSHIDRAVRAVMHTVGHNPVATSDESRESVLEPRGNTHHECPLRGILAERWGEYQACDRF</sequence>